<sequence length="345" mass="39738">MGAQHQNKTDALWKPGSFADADGHFRRPPPSFKNFITTDVDADFPAEVCRYVLYVHYACPWAHRALITRKLKGLDDIVEVVELDDKTPEIGWTFGGRTGPDKDPRYGFKYLKQLYEKAVPGWSGRSTVPALWDTKKETIVSNESTDIINMFYDKFDAFLPEEKREANKGETAIIPPSLKSEIATLNEWVYDGVNNGVYKTGFASTRDAYEESLFALFSSLDRLEEHLGDPAHQPYLYGKNITDADIRLFTTLIRFDAAYFTSFRCNLKMIRYEYPRLHLWLRNLYWDQSERTHGAFHSTVRFDLVSHTSGRKRARVDIPQYKEMYAYATVSKVIPKGPLPHILPL</sequence>
<dbReference type="InterPro" id="IPR016639">
    <property type="entry name" value="GST_Omega/GSH"/>
</dbReference>
<dbReference type="GO" id="GO:0005737">
    <property type="term" value="C:cytoplasm"/>
    <property type="evidence" value="ECO:0007669"/>
    <property type="project" value="TreeGrafter"/>
</dbReference>
<evidence type="ECO:0000256" key="2">
    <source>
        <dbReference type="PIRSR" id="PIRSR015753-2"/>
    </source>
</evidence>
<dbReference type="CDD" id="cd03190">
    <property type="entry name" value="GST_C_Omega_like"/>
    <property type="match status" value="1"/>
</dbReference>
<dbReference type="InterPro" id="IPR010987">
    <property type="entry name" value="Glutathione-S-Trfase_C-like"/>
</dbReference>
<dbReference type="GO" id="GO:0004364">
    <property type="term" value="F:glutathione transferase activity"/>
    <property type="evidence" value="ECO:0007669"/>
    <property type="project" value="InterPro"/>
</dbReference>
<dbReference type="InterPro" id="IPR036282">
    <property type="entry name" value="Glutathione-S-Trfase_C_sf"/>
</dbReference>
<evidence type="ECO:0000313" key="5">
    <source>
        <dbReference type="EMBL" id="KAF2648480.1"/>
    </source>
</evidence>
<dbReference type="SUPFAM" id="SSF52833">
    <property type="entry name" value="Thioredoxin-like"/>
    <property type="match status" value="1"/>
</dbReference>
<dbReference type="AlphaFoldDB" id="A0A6A6SLI9"/>
<dbReference type="PANTHER" id="PTHR32419">
    <property type="entry name" value="GLUTATHIONYL-HYDROQUINONE REDUCTASE"/>
    <property type="match status" value="1"/>
</dbReference>
<proteinExistence type="predicted"/>
<dbReference type="Gene3D" id="3.40.30.10">
    <property type="entry name" value="Glutaredoxin"/>
    <property type="match status" value="1"/>
</dbReference>
<dbReference type="PROSITE" id="PS50405">
    <property type="entry name" value="GST_CTER"/>
    <property type="match status" value="1"/>
</dbReference>
<evidence type="ECO:0000256" key="1">
    <source>
        <dbReference type="PIRSR" id="PIRSR015753-1"/>
    </source>
</evidence>
<organism evidence="5 6">
    <name type="scientific">Lophiostoma macrostomum CBS 122681</name>
    <dbReference type="NCBI Taxonomy" id="1314788"/>
    <lineage>
        <taxon>Eukaryota</taxon>
        <taxon>Fungi</taxon>
        <taxon>Dikarya</taxon>
        <taxon>Ascomycota</taxon>
        <taxon>Pezizomycotina</taxon>
        <taxon>Dothideomycetes</taxon>
        <taxon>Pleosporomycetidae</taxon>
        <taxon>Pleosporales</taxon>
        <taxon>Lophiostomataceae</taxon>
        <taxon>Lophiostoma</taxon>
    </lineage>
</organism>
<feature type="binding site" evidence="2">
    <location>
        <position position="92"/>
    </location>
    <ligand>
        <name>glutathione</name>
        <dbReference type="ChEBI" id="CHEBI:57925"/>
    </ligand>
</feature>
<evidence type="ECO:0000259" key="4">
    <source>
        <dbReference type="PROSITE" id="PS50405"/>
    </source>
</evidence>
<feature type="binding site" evidence="2">
    <location>
        <begin position="143"/>
        <end position="144"/>
    </location>
    <ligand>
        <name>glutathione</name>
        <dbReference type="ChEBI" id="CHEBI:57925"/>
    </ligand>
</feature>
<dbReference type="InterPro" id="IPR047047">
    <property type="entry name" value="GST_Omega-like_C"/>
</dbReference>
<protein>
    <submittedName>
        <fullName evidence="5">Glutathione transferase</fullName>
    </submittedName>
</protein>
<dbReference type="InterPro" id="IPR004045">
    <property type="entry name" value="Glutathione_S-Trfase_N"/>
</dbReference>
<accession>A0A6A6SLI9</accession>
<name>A0A6A6SLI9_9PLEO</name>
<feature type="domain" description="GST C-terminal" evidence="4">
    <location>
        <begin position="175"/>
        <end position="316"/>
    </location>
</feature>
<keyword evidence="6" id="KW-1185">Reference proteome</keyword>
<dbReference type="InterPro" id="IPR036249">
    <property type="entry name" value="Thioredoxin-like_sf"/>
</dbReference>
<keyword evidence="5" id="KW-0808">Transferase</keyword>
<evidence type="ECO:0000313" key="6">
    <source>
        <dbReference type="Proteomes" id="UP000799324"/>
    </source>
</evidence>
<dbReference type="OrthoDB" id="2309723at2759"/>
<reference evidence="5" key="1">
    <citation type="journal article" date="2020" name="Stud. Mycol.">
        <title>101 Dothideomycetes genomes: a test case for predicting lifestyles and emergence of pathogens.</title>
        <authorList>
            <person name="Haridas S."/>
            <person name="Albert R."/>
            <person name="Binder M."/>
            <person name="Bloem J."/>
            <person name="Labutti K."/>
            <person name="Salamov A."/>
            <person name="Andreopoulos B."/>
            <person name="Baker S."/>
            <person name="Barry K."/>
            <person name="Bills G."/>
            <person name="Bluhm B."/>
            <person name="Cannon C."/>
            <person name="Castanera R."/>
            <person name="Culley D."/>
            <person name="Daum C."/>
            <person name="Ezra D."/>
            <person name="Gonzalez J."/>
            <person name="Henrissat B."/>
            <person name="Kuo A."/>
            <person name="Liang C."/>
            <person name="Lipzen A."/>
            <person name="Lutzoni F."/>
            <person name="Magnuson J."/>
            <person name="Mondo S."/>
            <person name="Nolan M."/>
            <person name="Ohm R."/>
            <person name="Pangilinan J."/>
            <person name="Park H.-J."/>
            <person name="Ramirez L."/>
            <person name="Alfaro M."/>
            <person name="Sun H."/>
            <person name="Tritt A."/>
            <person name="Yoshinaga Y."/>
            <person name="Zwiers L.-H."/>
            <person name="Turgeon B."/>
            <person name="Goodwin S."/>
            <person name="Spatafora J."/>
            <person name="Crous P."/>
            <person name="Grigoriev I."/>
        </authorList>
    </citation>
    <scope>NUCLEOTIDE SEQUENCE</scope>
    <source>
        <strain evidence="5">CBS 122681</strain>
    </source>
</reference>
<dbReference type="SUPFAM" id="SSF47616">
    <property type="entry name" value="GST C-terminal domain-like"/>
    <property type="match status" value="1"/>
</dbReference>
<dbReference type="EMBL" id="MU004536">
    <property type="protein sequence ID" value="KAF2648480.1"/>
    <property type="molecule type" value="Genomic_DNA"/>
</dbReference>
<feature type="site" description="Lowers pKa of active site Cys" evidence="3">
    <location>
        <position position="259"/>
    </location>
</feature>
<dbReference type="Pfam" id="PF13410">
    <property type="entry name" value="GST_C_2"/>
    <property type="match status" value="1"/>
</dbReference>
<dbReference type="Pfam" id="PF13409">
    <property type="entry name" value="GST_N_2"/>
    <property type="match status" value="1"/>
</dbReference>
<evidence type="ECO:0000256" key="3">
    <source>
        <dbReference type="PIRSR" id="PIRSR015753-3"/>
    </source>
</evidence>
<dbReference type="CDD" id="cd00570">
    <property type="entry name" value="GST_N_family"/>
    <property type="match status" value="1"/>
</dbReference>
<gene>
    <name evidence="5" type="ORF">K491DRAFT_708673</name>
</gene>
<feature type="active site" description="Nucleophile" evidence="1">
    <location>
        <position position="59"/>
    </location>
</feature>
<dbReference type="Gene3D" id="1.20.1050.10">
    <property type="match status" value="1"/>
</dbReference>
<dbReference type="PANTHER" id="PTHR32419:SF25">
    <property type="entry name" value="GLUTATHIONE S-TRANSFERASE (EUROFUNG)"/>
    <property type="match status" value="1"/>
</dbReference>
<dbReference type="Proteomes" id="UP000799324">
    <property type="component" value="Unassembled WGS sequence"/>
</dbReference>
<feature type="binding site" evidence="2">
    <location>
        <begin position="125"/>
        <end position="128"/>
    </location>
    <ligand>
        <name>glutathione</name>
        <dbReference type="ChEBI" id="CHEBI:57925"/>
    </ligand>
</feature>
<dbReference type="PIRSF" id="PIRSF015753">
    <property type="entry name" value="GST"/>
    <property type="match status" value="1"/>
</dbReference>
<feature type="active site" description="Proton donor/acceptor" evidence="1">
    <location>
        <position position="198"/>
    </location>
</feature>